<dbReference type="PANTHER" id="PTHR30040:SF2">
    <property type="entry name" value="FAD:PROTEIN FMN TRANSFERASE"/>
    <property type="match status" value="1"/>
</dbReference>
<dbReference type="RefSeq" id="WP_279245420.1">
    <property type="nucleotide sequence ID" value="NZ_SHNN01000002.1"/>
</dbReference>
<keyword evidence="6 12" id="KW-0808">Transferase</keyword>
<evidence type="ECO:0000313" key="13">
    <source>
        <dbReference type="EMBL" id="MCX2981420.1"/>
    </source>
</evidence>
<evidence type="ECO:0000256" key="1">
    <source>
        <dbReference type="ARBA" id="ARBA00001946"/>
    </source>
</evidence>
<dbReference type="EMBL" id="SHNN01000002">
    <property type="protein sequence ID" value="MCX2981420.1"/>
    <property type="molecule type" value="Genomic_DNA"/>
</dbReference>
<evidence type="ECO:0000256" key="9">
    <source>
        <dbReference type="ARBA" id="ARBA00022842"/>
    </source>
</evidence>
<comment type="cofactor">
    <cofactor evidence="1">
        <name>Mg(2+)</name>
        <dbReference type="ChEBI" id="CHEBI:18420"/>
    </cofactor>
</comment>
<evidence type="ECO:0000313" key="14">
    <source>
        <dbReference type="Proteomes" id="UP001143362"/>
    </source>
</evidence>
<gene>
    <name evidence="13" type="ORF">EYC98_11155</name>
</gene>
<evidence type="ECO:0000256" key="6">
    <source>
        <dbReference type="ARBA" id="ARBA00022679"/>
    </source>
</evidence>
<comment type="similarity">
    <text evidence="2 12">Belongs to the ApbE family.</text>
</comment>
<dbReference type="PANTHER" id="PTHR30040">
    <property type="entry name" value="THIAMINE BIOSYNTHESIS LIPOPROTEIN APBE"/>
    <property type="match status" value="1"/>
</dbReference>
<keyword evidence="5 12" id="KW-0285">Flavoprotein</keyword>
<sequence length="348" mass="37827">MTLVDNPLHNRRQGQHMLLAFFVGAVLLLNGCGQSELPLQLAGPTMGTSYHVTITRQDTVADTDILRSDIETRLEQINASMSTYRENSEISRFNRAASGEWHSVSAEFIQVFLVARSVTDASEGAYDVSIAPLVDLWGFGPQMGDTVPDDDAIARLLEQVGEQQVEVDEQGMRLLKTGALQLDFSSIAKGYAVDQLAELLNRRGITDYMVEIGGEVRVLGVNPRGEAWRIAIEQPRIGGGAPLAILALSSAGIATSGNYRNFFEVDGVQYSHSLDPRTGWPVQHELVSVTVVHPQVTLADAWATALTVLGPEHALRIATQQGLAAYLVIAAGTEIVVRKTPAIEHYLQ</sequence>
<evidence type="ECO:0000256" key="8">
    <source>
        <dbReference type="ARBA" id="ARBA00022827"/>
    </source>
</evidence>
<proteinExistence type="inferred from homology"/>
<name>A0ABT3TGU0_9GAMM</name>
<dbReference type="Proteomes" id="UP001143362">
    <property type="component" value="Unassembled WGS sequence"/>
</dbReference>
<organism evidence="13 14">
    <name type="scientific">Candidatus Litorirhabdus singularis</name>
    <dbReference type="NCBI Taxonomy" id="2518993"/>
    <lineage>
        <taxon>Bacteria</taxon>
        <taxon>Pseudomonadati</taxon>
        <taxon>Pseudomonadota</taxon>
        <taxon>Gammaproteobacteria</taxon>
        <taxon>Cellvibrionales</taxon>
        <taxon>Halieaceae</taxon>
        <taxon>Candidatus Litorirhabdus</taxon>
    </lineage>
</organism>
<keyword evidence="8 12" id="KW-0274">FAD</keyword>
<dbReference type="SUPFAM" id="SSF143631">
    <property type="entry name" value="ApbE-like"/>
    <property type="match status" value="1"/>
</dbReference>
<dbReference type="InterPro" id="IPR024932">
    <property type="entry name" value="ApbE"/>
</dbReference>
<keyword evidence="14" id="KW-1185">Reference proteome</keyword>
<accession>A0ABT3TGU0</accession>
<dbReference type="GO" id="GO:0016740">
    <property type="term" value="F:transferase activity"/>
    <property type="evidence" value="ECO:0007669"/>
    <property type="project" value="UniProtKB-KW"/>
</dbReference>
<dbReference type="Gene3D" id="3.10.520.10">
    <property type="entry name" value="ApbE-like domains"/>
    <property type="match status" value="1"/>
</dbReference>
<dbReference type="Pfam" id="PF02424">
    <property type="entry name" value="ApbE"/>
    <property type="match status" value="1"/>
</dbReference>
<evidence type="ECO:0000256" key="3">
    <source>
        <dbReference type="ARBA" id="ARBA00011955"/>
    </source>
</evidence>
<evidence type="ECO:0000256" key="11">
    <source>
        <dbReference type="ARBA" id="ARBA00048540"/>
    </source>
</evidence>
<comment type="catalytic activity">
    <reaction evidence="11 12">
        <text>L-threonyl-[protein] + FAD = FMN-L-threonyl-[protein] + AMP + H(+)</text>
        <dbReference type="Rhea" id="RHEA:36847"/>
        <dbReference type="Rhea" id="RHEA-COMP:11060"/>
        <dbReference type="Rhea" id="RHEA-COMP:11061"/>
        <dbReference type="ChEBI" id="CHEBI:15378"/>
        <dbReference type="ChEBI" id="CHEBI:30013"/>
        <dbReference type="ChEBI" id="CHEBI:57692"/>
        <dbReference type="ChEBI" id="CHEBI:74257"/>
        <dbReference type="ChEBI" id="CHEBI:456215"/>
        <dbReference type="EC" id="2.7.1.180"/>
    </reaction>
</comment>
<protein>
    <recommendedName>
        <fullName evidence="4 12">FAD:protein FMN transferase</fullName>
        <ecNumber evidence="3 12">2.7.1.180</ecNumber>
    </recommendedName>
    <alternativeName>
        <fullName evidence="10 12">Flavin transferase</fullName>
    </alternativeName>
</protein>
<evidence type="ECO:0000256" key="10">
    <source>
        <dbReference type="ARBA" id="ARBA00031306"/>
    </source>
</evidence>
<evidence type="ECO:0000256" key="4">
    <source>
        <dbReference type="ARBA" id="ARBA00016337"/>
    </source>
</evidence>
<dbReference type="InterPro" id="IPR003374">
    <property type="entry name" value="ApbE-like_sf"/>
</dbReference>
<evidence type="ECO:0000256" key="7">
    <source>
        <dbReference type="ARBA" id="ARBA00022723"/>
    </source>
</evidence>
<evidence type="ECO:0000256" key="2">
    <source>
        <dbReference type="ARBA" id="ARBA00008282"/>
    </source>
</evidence>
<keyword evidence="9 12" id="KW-0460">Magnesium</keyword>
<comment type="caution">
    <text evidence="13">The sequence shown here is derived from an EMBL/GenBank/DDBJ whole genome shotgun (WGS) entry which is preliminary data.</text>
</comment>
<dbReference type="PIRSF" id="PIRSF006268">
    <property type="entry name" value="ApbE"/>
    <property type="match status" value="1"/>
</dbReference>
<evidence type="ECO:0000256" key="12">
    <source>
        <dbReference type="PIRNR" id="PIRNR006268"/>
    </source>
</evidence>
<evidence type="ECO:0000256" key="5">
    <source>
        <dbReference type="ARBA" id="ARBA00022630"/>
    </source>
</evidence>
<dbReference type="EC" id="2.7.1.180" evidence="3 12"/>
<reference evidence="13" key="1">
    <citation type="submission" date="2019-02" db="EMBL/GenBank/DDBJ databases">
        <authorList>
            <person name="Li S.-H."/>
        </authorList>
    </citation>
    <scope>NUCLEOTIDE SEQUENCE</scope>
    <source>
        <strain evidence="13">IMCC14734</strain>
    </source>
</reference>
<keyword evidence="7 12" id="KW-0479">Metal-binding</keyword>